<evidence type="ECO:0000313" key="1">
    <source>
        <dbReference type="EMBL" id="KAL1377040.1"/>
    </source>
</evidence>
<keyword evidence="2" id="KW-1185">Reference proteome</keyword>
<dbReference type="PANTHER" id="PTHR42780">
    <property type="entry name" value="SOLEUCYL-TRNA SYNTHETASE"/>
    <property type="match status" value="1"/>
</dbReference>
<dbReference type="InterPro" id="IPR023586">
    <property type="entry name" value="Ile-tRNA-ligase_type2"/>
</dbReference>
<dbReference type="PANTHER" id="PTHR42780:SF1">
    <property type="entry name" value="ISOLEUCINE--TRNA LIGASE, CYTOPLASMIC"/>
    <property type="match status" value="1"/>
</dbReference>
<dbReference type="Proteomes" id="UP001562425">
    <property type="component" value="Unassembled WGS sequence"/>
</dbReference>
<organism evidence="1 2">
    <name type="scientific">Culex pipiens pipiens</name>
    <name type="common">Northern house mosquito</name>
    <dbReference type="NCBI Taxonomy" id="38569"/>
    <lineage>
        <taxon>Eukaryota</taxon>
        <taxon>Metazoa</taxon>
        <taxon>Ecdysozoa</taxon>
        <taxon>Arthropoda</taxon>
        <taxon>Hexapoda</taxon>
        <taxon>Insecta</taxon>
        <taxon>Pterygota</taxon>
        <taxon>Neoptera</taxon>
        <taxon>Endopterygota</taxon>
        <taxon>Diptera</taxon>
        <taxon>Nematocera</taxon>
        <taxon>Culicoidea</taxon>
        <taxon>Culicidae</taxon>
        <taxon>Culicinae</taxon>
        <taxon>Culicini</taxon>
        <taxon>Culex</taxon>
        <taxon>Culex</taxon>
    </lineage>
</organism>
<dbReference type="AlphaFoldDB" id="A0ABD1CL92"/>
<name>A0ABD1CL92_CULPP</name>
<evidence type="ECO:0000313" key="2">
    <source>
        <dbReference type="Proteomes" id="UP001562425"/>
    </source>
</evidence>
<comment type="caution">
    <text evidence="1">The sequence shown here is derived from an EMBL/GenBank/DDBJ whole genome shotgun (WGS) entry which is preliminary data.</text>
</comment>
<proteinExistence type="predicted"/>
<gene>
    <name evidence="1" type="ORF">pipiens_016528</name>
</gene>
<reference evidence="1 2" key="1">
    <citation type="submission" date="2024-05" db="EMBL/GenBank/DDBJ databases">
        <title>Culex pipiens pipiens assembly and annotation.</title>
        <authorList>
            <person name="Alout H."/>
            <person name="Durand T."/>
        </authorList>
    </citation>
    <scope>NUCLEOTIDE SEQUENCE [LARGE SCALE GENOMIC DNA]</scope>
    <source>
        <strain evidence="1">HA-2024</strain>
        <tissue evidence="1">Whole body</tissue>
    </source>
</reference>
<accession>A0ABD1CL92</accession>
<dbReference type="EMBL" id="JBEHCU010011224">
    <property type="protein sequence ID" value="KAL1377040.1"/>
    <property type="molecule type" value="Genomic_DNA"/>
</dbReference>
<protein>
    <submittedName>
        <fullName evidence="1">Uncharacterized protein</fullName>
    </submittedName>
</protein>
<sequence>MQGRRSAENLAKLQADGESSSIKMDFDHGTTTLGFRLQGEVILAVDLVPPAVVRFTRTVCSDENEHDLGRHATRRTGMVMVHKYGADALRLYLINSPDVRAENLRFKEDGVKDIMKDVFLPHELNSKYINPLIERAVSRMQAVVEVGCDMRDRRIVHIKYSLTKVIVINQSKENIWTTSNAS</sequence>